<sequence length="3128" mass="351719">MFSIRSRLVSLLQPWLQPDPDLELKLGFLRSSGSARNLCFDISALNQAIGESSSLCFEDVRVENLSVRVSLCSVAAFTVEMQGVFIRLTARELSDESRLRQMRSLEIDRRAKEKKELLSILDPEGVALHNAVESISAITSARNSLTASLVSVLLKHLRVQMHDIHLEVQLSIRDDLCAFSKIKELSLDTSNLGNSCLLKGLVGALFVPNKLCFLDLHASDWEIGLKREGNANCIFSSTDLTSCIKLKDLQLLDLGFRAPQLHFTFSPSDLPFLLVFDGMSSKEVKHARNGRELWNIAANRIGYLVSNHRLSLHNVVDLVCLWQRHVRAYALLLSIVEYSAQDIFKNSAIRMSRDKTFLALVKQQWNVVSEIERELPVQALAQSRRIARYKAELHVESTARSSSGPLIKVQWMISRKICSVLAFLWKAIRFILQSITHFFFVRGICNQRLEADDQSGLFSENSCSRYSLNFRKISITMSPQNVVHRPVRGKSESHIGCRKEISADSMVVVWSEPAPQSLDLEEVNTSSDKSAGNGWFFHLGGYLEEMWSNWKQTRRNFKGMEGQHLKNPFLLCEINGFLVDPCPHRTHYGLWKFSLSMGKLNFDLGFSSVMSVALLLMQIHHTLSSDASYESAGVISDSPDIIEELKEFNWEDCYKVYENRIKLAMLRLIPEKSVELGVVIAGPNFRLSLKEEGLLGPKEKYTSNNVIQGHGDICIAFDLKNIKFVMWPTYKDNLRAFSKDPTSDGDKVKYPRLKKARLLDILKTDVSINCDSQRGIGHDYCLMIKAFGCYLEDLEENQRSEVFEIKSVGIHSFSCREGFHSLMTTATALSMSLCGMTAGVTVFLLMDEFLVFFQVVQQILLAVSYAFTTLDSRSGLRFQRAVTKNNTSSREDRDGLDRAVKARSSTFILNSTHMIFDMTFELNSLDIVMHSSRKNQFLQNYLKVYGDSSKKKLNVLDVPEYGIKIGIKNPHVQISWEEGHATVLINLLGMKCLLFNMYGTSSLLEDSPNCLYDFSLFDCIFTLWAGSNLIVSSSERMDTAAEGSSTVLNEGLNAKSCGSDRNFRHHEFLIRISLGEIFLGESRFKNLLSEAHQPNKHLSELSIGGEFCTISWTLQNEKQYIGLVYVSYGSNKLSLTVILGKYIMNLLWQGGRVVLQTTTFAMYVRCFSAYFLFIATLSAEQISSGRKTEEEILNPMNNLSRERIESTISLSSLAEAGHTPLNSRWKMLEALQIKLSQMSFVLLLADGSDGVWELVLDIDFYLNLELTNSRRKLLFDLSRIAIFSECHHDSYVEVEQTTVETVPPIFSDASSSSSPTILKKSPVENELAVIFSNNKNYILKHLAASVLVEKVVTGDEMGPMWFKNDWVGTGSITGLDVSISLSEIEMLMLLIASLSGFLNGETAGNSEQRLWSVDQHDNGSKDAIPDGAIVAIQDLHQHMYIAVEGAESKYQLIGAVHYSLVGERALFKVKYCNRKRWGSQSSWFTLISLHAKSDSGEPLLLNCRPGSDFVDISSDDDKGRALWRTVSYKPESYEADSDLETYNPSSKYTFFLVNKKCDRGVAFVDGVLEFSSKPGNPMKVKLFNDSYLASSISRLDMPFAQATNPPCINVTIDKVTLTIVHKLSDANDMFPLLRVCIENNQFIVQVRSSKVRHISRFTAAILHFDAQRNLWREIIQPVEMYFFYRTKFTSRGLEIIPQAVPDRFYFGVKQVDIFLTELSLDILLFIVGELNLAGPFTVRRSMIFANYCKVENRSGLSLRCHFNDNQYTTIAKKQSASIFLRRMTVASRDPKTSSSVSVQLSALGELSTSPIHVSLLNDRVLAWRTRVVSSRDKRTYPGPFVVVDISKKSKDGLSVVVSPLLRIHNETGFSMELRFRRPQQKEADFASVMLRSQDMIDDSMAALNAINSTVGSKKAFISLSLGNFLFSIRPNSPEDFGYTGKSDSIGWSEDLKGGKAVLLSGLYDKLNYKFRKAFGVESVKYSLSTVHCSINAEGAYVTDLHFLIQTVGRDVPVIHPDDFGDSPEIRTSPVALQEQKEIYLLPTVRVSNFLQSEIYVLLTETPPDVSSLEGAKSIGKQATIPNGSSAYLYGNPAMMYFTVTLTALSSKCKPVNSGDWVKKLSKQKQDVHSLDIDLDFGAGKYYASLRLSRGDRGMLEASIFTPYTLQNDGDLTLFCFASNQKTLSREEANKFGSNLSPELGSFLPPKSKKSWFLKSNKIQVKLSEEKSSTELLDLDALSGFTEVCLESHDVAGVNHISILGVSLKPYQNGVPVPSQIVLMAPRYVISNESPEAVSVRQCYLEDDVDDVMAVNSKQKVALLVRTGTNKKGESNFFDSLLRKHRYSSNDSLIFIQFRLNEVGWGWSGPICIASLGRFFLKFRRSLDTLGLQSDPAIGQEKAMTEFAVVHVVEESSTLVLKYHRRPNISLPYRIENSLRDASLTFYQKDSLQPDTLGSGKAIDYVWDDLTLPHKLVMQITNMNLLREINMDKVCAWRPLFKVRQQRGLALDLPVDMKQGAQRRTKDETLGLERLKLGYEVYADGPTRVLRISEFHGRQEKRNLIVPCSRIQLRVSFFSIHLMENKNQDQDPNESTCYSPIIVARLGNISLDSVFTDQNNYNQIRIQSLIVDEKWTGAPFSAMLRRNQLDYSSTNENVLQIVFVVLSTNSNVKQVQFFSIILQPVDLNIDEETLMRLVPFWRTSLSDSNTRSRQFYFRHFEIHPIKIGASFLPGSSDSNYSSSQETLRSLLHSVIKIPTVKNMGVELNGILVTHALVTVRELLIKCAQHYSWYGTRAVYIAKGSPLLPPAFASIFDDSAFSSLDVFFDPSSGVVNLPGLTLGMFKFISKCIDKKGFSGTKRYFGDLGKTVKTAGSNVLFAAVTEISDCVLRGAEANGFNGMLKGFHQGILKLAMEPSLLGTAVMEGGPDRKIKLDQSPGADELYIEGYLQAMLDSVYQQEYLRVRVIDNQVILKNLPPSNSLINEIMDRVKGFLISKALLKGELSTSSHPLRYLRGENEWKIGPTILTLWEHLFVSFAIRTLRKQVFKFMVDMKLKGIVQRKGNDDKSIVPTSSSSDEKQTVKLNMKRGVRKFVLSGIVAYIDGRLCRCIPNAIARRIVSGFLLSLLEKKDGE</sequence>
<accession>A0A7J7NH98</accession>
<gene>
    <name evidence="2" type="ORF">GIB67_005389</name>
</gene>
<organism evidence="2 3">
    <name type="scientific">Kingdonia uniflora</name>
    <dbReference type="NCBI Taxonomy" id="39325"/>
    <lineage>
        <taxon>Eukaryota</taxon>
        <taxon>Viridiplantae</taxon>
        <taxon>Streptophyta</taxon>
        <taxon>Embryophyta</taxon>
        <taxon>Tracheophyta</taxon>
        <taxon>Spermatophyta</taxon>
        <taxon>Magnoliopsida</taxon>
        <taxon>Ranunculales</taxon>
        <taxon>Circaeasteraceae</taxon>
        <taxon>Kingdonia</taxon>
    </lineage>
</organism>
<dbReference type="PANTHER" id="PTHR16166:SF130">
    <property type="entry name" value="PROTEIN SORTING-ASSOCIATED PROTEIN, PUTATIVE (DUF1162)-RELATED"/>
    <property type="match status" value="1"/>
</dbReference>
<name>A0A7J7NH98_9MAGN</name>
<protein>
    <recommendedName>
        <fullName evidence="1">Vacuolar protein sorting-associated protein 13 VPS13 adaptor binding domain-containing protein</fullName>
    </recommendedName>
</protein>
<dbReference type="PANTHER" id="PTHR16166">
    <property type="entry name" value="VACUOLAR PROTEIN SORTING-ASSOCIATED PROTEIN VPS13"/>
    <property type="match status" value="1"/>
</dbReference>
<evidence type="ECO:0000313" key="3">
    <source>
        <dbReference type="Proteomes" id="UP000541444"/>
    </source>
</evidence>
<dbReference type="GO" id="GO:0006623">
    <property type="term" value="P:protein targeting to vacuole"/>
    <property type="evidence" value="ECO:0007669"/>
    <property type="project" value="TreeGrafter"/>
</dbReference>
<dbReference type="GO" id="GO:0045053">
    <property type="term" value="P:protein retention in Golgi apparatus"/>
    <property type="evidence" value="ECO:0007669"/>
    <property type="project" value="TreeGrafter"/>
</dbReference>
<dbReference type="OrthoDB" id="428159at2759"/>
<dbReference type="Pfam" id="PF25036">
    <property type="entry name" value="VPS13_VAB"/>
    <property type="match status" value="1"/>
</dbReference>
<reference evidence="2 3" key="1">
    <citation type="journal article" date="2020" name="IScience">
        <title>Genome Sequencing of the Endangered Kingdonia uniflora (Circaeasteraceae, Ranunculales) Reveals Potential Mechanisms of Evolutionary Specialization.</title>
        <authorList>
            <person name="Sun Y."/>
            <person name="Deng T."/>
            <person name="Zhang A."/>
            <person name="Moore M.J."/>
            <person name="Landis J.B."/>
            <person name="Lin N."/>
            <person name="Zhang H."/>
            <person name="Zhang X."/>
            <person name="Huang J."/>
            <person name="Zhang X."/>
            <person name="Sun H."/>
            <person name="Wang H."/>
        </authorList>
    </citation>
    <scope>NUCLEOTIDE SEQUENCE [LARGE SCALE GENOMIC DNA]</scope>
    <source>
        <strain evidence="2">TB1705</strain>
        <tissue evidence="2">Leaf</tissue>
    </source>
</reference>
<dbReference type="Proteomes" id="UP000541444">
    <property type="component" value="Unassembled WGS sequence"/>
</dbReference>
<dbReference type="InterPro" id="IPR026847">
    <property type="entry name" value="VPS13"/>
</dbReference>
<evidence type="ECO:0000313" key="2">
    <source>
        <dbReference type="EMBL" id="KAF6166527.1"/>
    </source>
</evidence>
<evidence type="ECO:0000259" key="1">
    <source>
        <dbReference type="Pfam" id="PF25036"/>
    </source>
</evidence>
<keyword evidence="3" id="KW-1185">Reference proteome</keyword>
<proteinExistence type="predicted"/>
<comment type="caution">
    <text evidence="2">The sequence shown here is derived from an EMBL/GenBank/DDBJ whole genome shotgun (WGS) entry which is preliminary data.</text>
</comment>
<dbReference type="InterPro" id="IPR009543">
    <property type="entry name" value="VPS13_VAB"/>
</dbReference>
<dbReference type="EMBL" id="JACGCM010000786">
    <property type="protein sequence ID" value="KAF6166527.1"/>
    <property type="molecule type" value="Genomic_DNA"/>
</dbReference>
<feature type="domain" description="Vacuolar protein sorting-associated protein 13 VPS13 adaptor binding" evidence="1">
    <location>
        <begin position="2017"/>
        <end position="2463"/>
    </location>
</feature>